<protein>
    <recommendedName>
        <fullName evidence="4">Retrotransposon gag domain-containing protein</fullName>
    </recommendedName>
</protein>
<gene>
    <name evidence="2" type="ORF">SO802_009948</name>
</gene>
<dbReference type="PANTHER" id="PTHR33223:SF8">
    <property type="entry name" value="OS04G0172440 PROTEIN"/>
    <property type="match status" value="1"/>
</dbReference>
<evidence type="ECO:0000313" key="2">
    <source>
        <dbReference type="EMBL" id="KAL0008446.1"/>
    </source>
</evidence>
<comment type="caution">
    <text evidence="2">The sequence shown here is derived from an EMBL/GenBank/DDBJ whole genome shotgun (WGS) entry which is preliminary data.</text>
</comment>
<accession>A0AAW2DH74</accession>
<feature type="compositionally biased region" description="Basic and acidic residues" evidence="1">
    <location>
        <begin position="480"/>
        <end position="495"/>
    </location>
</feature>
<evidence type="ECO:0008006" key="4">
    <source>
        <dbReference type="Google" id="ProtNLM"/>
    </source>
</evidence>
<proteinExistence type="predicted"/>
<dbReference type="PANTHER" id="PTHR33223">
    <property type="entry name" value="CCHC-TYPE DOMAIN-CONTAINING PROTEIN"/>
    <property type="match status" value="1"/>
</dbReference>
<evidence type="ECO:0000313" key="3">
    <source>
        <dbReference type="Proteomes" id="UP001459277"/>
    </source>
</evidence>
<feature type="compositionally biased region" description="Acidic residues" evidence="1">
    <location>
        <begin position="453"/>
        <end position="479"/>
    </location>
</feature>
<evidence type="ECO:0000256" key="1">
    <source>
        <dbReference type="SAM" id="MobiDB-lite"/>
    </source>
</evidence>
<reference evidence="2 3" key="1">
    <citation type="submission" date="2024-01" db="EMBL/GenBank/DDBJ databases">
        <title>A telomere-to-telomere, gap-free genome of sweet tea (Lithocarpus litseifolius).</title>
        <authorList>
            <person name="Zhou J."/>
        </authorList>
    </citation>
    <scope>NUCLEOTIDE SEQUENCE [LARGE SCALE GENOMIC DNA]</scope>
    <source>
        <strain evidence="2">Zhou-2022a</strain>
        <tissue evidence="2">Leaf</tissue>
    </source>
</reference>
<keyword evidence="3" id="KW-1185">Reference proteome</keyword>
<feature type="compositionally biased region" description="Acidic residues" evidence="1">
    <location>
        <begin position="435"/>
        <end position="445"/>
    </location>
</feature>
<dbReference type="AlphaFoldDB" id="A0AAW2DH74"/>
<organism evidence="2 3">
    <name type="scientific">Lithocarpus litseifolius</name>
    <dbReference type="NCBI Taxonomy" id="425828"/>
    <lineage>
        <taxon>Eukaryota</taxon>
        <taxon>Viridiplantae</taxon>
        <taxon>Streptophyta</taxon>
        <taxon>Embryophyta</taxon>
        <taxon>Tracheophyta</taxon>
        <taxon>Spermatophyta</taxon>
        <taxon>Magnoliopsida</taxon>
        <taxon>eudicotyledons</taxon>
        <taxon>Gunneridae</taxon>
        <taxon>Pentapetalae</taxon>
        <taxon>rosids</taxon>
        <taxon>fabids</taxon>
        <taxon>Fagales</taxon>
        <taxon>Fagaceae</taxon>
        <taxon>Lithocarpus</taxon>
    </lineage>
</organism>
<feature type="region of interest" description="Disordered" evidence="1">
    <location>
        <begin position="435"/>
        <end position="501"/>
    </location>
</feature>
<dbReference type="Proteomes" id="UP001459277">
    <property type="component" value="Unassembled WGS sequence"/>
</dbReference>
<name>A0AAW2DH74_9ROSI</name>
<dbReference type="EMBL" id="JAZDWU010000003">
    <property type="protein sequence ID" value="KAL0008446.1"/>
    <property type="molecule type" value="Genomic_DNA"/>
</dbReference>
<sequence length="501" mass="57167">MDHLSSLDSDVRLPPKFKMLVLNKFDGTSFPKSHLKMYMRAMRPLGATEEMLDQMFQNTLIGATLKWFLNMEDTRARNWDQYKYNIEPKESFLAFITKWRSKVAQMMNKPNEEEKLTMVVKNLFPIYHKTIKNEEAPKFKRNFGHSNSKIAKISNIYKIDPYQLIVPVQVSQGLSPRPRREFHELYMSASQVFEKMKAIGLLKPLDLRPILNPLPTKFDVSKRCAYHQGPRHDIDRCYNLLHAIQDLIDTKVIAPPTRPNITNNPLPNHNFGRGPRINCLIPEEEVEEDPFGLIYDILECFMLTWEELMGGFKIEKPGFERRTEEVEKIPMVFDNNAVVMMRKMSYFLGMSLGKIVKGPAIQAPTIPIATPPFGLGYNHTDEDLLEMELKKMACTKAKAKGLPSPLEPLKSYTPTLNGKFIKALKGPYEARIDDEKEEAPNDDNEGSYGGDNNSDDSEDSDDGDSDNEDSDSEGSDSEDYGSRDSSNDKGEPSSDREDEDA</sequence>